<proteinExistence type="predicted"/>
<evidence type="ECO:0000313" key="1">
    <source>
        <dbReference type="EMBL" id="USW55522.1"/>
    </source>
</evidence>
<organism evidence="1 2">
    <name type="scientific">Septoria linicola</name>
    <dbReference type="NCBI Taxonomy" id="215465"/>
    <lineage>
        <taxon>Eukaryota</taxon>
        <taxon>Fungi</taxon>
        <taxon>Dikarya</taxon>
        <taxon>Ascomycota</taxon>
        <taxon>Pezizomycotina</taxon>
        <taxon>Dothideomycetes</taxon>
        <taxon>Dothideomycetidae</taxon>
        <taxon>Mycosphaerellales</taxon>
        <taxon>Mycosphaerellaceae</taxon>
        <taxon>Septoria</taxon>
    </lineage>
</organism>
<sequence>MLLEPSKRYGAQVFGHAKPLFLRLNKNIRLNEFDRIFRKMAIAIEEQDVGSIILDRRQTVQKTLDKPPLSTRQQISTLAINVKFRGSVEPEILADIAYLFASPSYLHRGPILRGDKLDLRQSALRVSLDSITGREISPAQATVVHKHLTKNNPLHVKFITAMPHNDVDDLTAKEQKTVRRLLVAA</sequence>
<reference evidence="1" key="1">
    <citation type="submission" date="2022-06" db="EMBL/GenBank/DDBJ databases">
        <title>Complete genome sequences of two strains of the flax pathogen Septoria linicola.</title>
        <authorList>
            <person name="Lapalu N."/>
            <person name="Simon A."/>
            <person name="Demenou B."/>
            <person name="Paumier D."/>
            <person name="Guillot M.-P."/>
            <person name="Gout L."/>
            <person name="Valade R."/>
        </authorList>
    </citation>
    <scope>NUCLEOTIDE SEQUENCE</scope>
    <source>
        <strain evidence="1">SE15195</strain>
    </source>
</reference>
<name>A0A9Q9ATH7_9PEZI</name>
<dbReference type="EMBL" id="CP099424">
    <property type="protein sequence ID" value="USW55522.1"/>
    <property type="molecule type" value="Genomic_DNA"/>
</dbReference>
<protein>
    <submittedName>
        <fullName evidence="1">Uncharacterized protein</fullName>
    </submittedName>
</protein>
<keyword evidence="2" id="KW-1185">Reference proteome</keyword>
<evidence type="ECO:0000313" key="2">
    <source>
        <dbReference type="Proteomes" id="UP001056384"/>
    </source>
</evidence>
<gene>
    <name evidence="1" type="ORF">Slin15195_G088410</name>
</gene>
<dbReference type="Proteomes" id="UP001056384">
    <property type="component" value="Chromosome 7"/>
</dbReference>
<dbReference type="AlphaFoldDB" id="A0A9Q9ATH7"/>
<accession>A0A9Q9ATH7</accession>